<dbReference type="EMBL" id="CP045891">
    <property type="protein sequence ID" value="QQP57691.1"/>
    <property type="molecule type" value="Genomic_DNA"/>
</dbReference>
<keyword evidence="2" id="KW-1185">Reference proteome</keyword>
<organism evidence="1 2">
    <name type="scientific">Caligus rogercresseyi</name>
    <name type="common">Sea louse</name>
    <dbReference type="NCBI Taxonomy" id="217165"/>
    <lineage>
        <taxon>Eukaryota</taxon>
        <taxon>Metazoa</taxon>
        <taxon>Ecdysozoa</taxon>
        <taxon>Arthropoda</taxon>
        <taxon>Crustacea</taxon>
        <taxon>Multicrustacea</taxon>
        <taxon>Hexanauplia</taxon>
        <taxon>Copepoda</taxon>
        <taxon>Siphonostomatoida</taxon>
        <taxon>Caligidae</taxon>
        <taxon>Caligus</taxon>
    </lineage>
</organism>
<dbReference type="Proteomes" id="UP000595437">
    <property type="component" value="Chromosome 2"/>
</dbReference>
<evidence type="ECO:0000313" key="1">
    <source>
        <dbReference type="EMBL" id="QQP57691.1"/>
    </source>
</evidence>
<sequence>MASKCTTLRSLLTYGARRNHPPAGSLNAKETFLYNVAKAIVVCKTRLVQG</sequence>
<gene>
    <name evidence="1" type="ORF">FKW44_002762</name>
</gene>
<accession>A0A7T8KKN7</accession>
<protein>
    <submittedName>
        <fullName evidence="1">Uncharacterized protein</fullName>
    </submittedName>
</protein>
<evidence type="ECO:0000313" key="2">
    <source>
        <dbReference type="Proteomes" id="UP000595437"/>
    </source>
</evidence>
<proteinExistence type="predicted"/>
<dbReference type="AlphaFoldDB" id="A0A7T8KKN7"/>
<name>A0A7T8KKN7_CALRO</name>
<reference evidence="2" key="1">
    <citation type="submission" date="2021-01" db="EMBL/GenBank/DDBJ databases">
        <title>Caligus Genome Assembly.</title>
        <authorList>
            <person name="Gallardo-Escarate C."/>
        </authorList>
    </citation>
    <scope>NUCLEOTIDE SEQUENCE [LARGE SCALE GENOMIC DNA]</scope>
</reference>